<evidence type="ECO:0000313" key="1">
    <source>
        <dbReference type="EMBL" id="GFI40454.1"/>
    </source>
</evidence>
<name>A0A829ZBU6_9FIRM</name>
<dbReference type="Proteomes" id="UP000490821">
    <property type="component" value="Unassembled WGS sequence"/>
</dbReference>
<reference evidence="1 2" key="1">
    <citation type="journal article" date="2020" name="Microbiome">
        <title>Single-cell genomics of uncultured bacteria reveals dietary fiber responders in the mouse gut microbiota.</title>
        <authorList>
            <person name="Chijiiwa R."/>
            <person name="Hosokawa M."/>
            <person name="Kogawa M."/>
            <person name="Nishikawa Y."/>
            <person name="Ide K."/>
            <person name="Sakanashi C."/>
            <person name="Takahashi K."/>
            <person name="Takeyama H."/>
        </authorList>
    </citation>
    <scope>NUCLEOTIDE SEQUENCE [LARGE SCALE GENOMIC DNA]</scope>
    <source>
        <strain evidence="1">IMSAGC_017</strain>
    </source>
</reference>
<protein>
    <submittedName>
        <fullName evidence="1">Uncharacterized protein</fullName>
    </submittedName>
</protein>
<comment type="caution">
    <text evidence="1">The sequence shown here is derived from an EMBL/GenBank/DDBJ whole genome shotgun (WGS) entry which is preliminary data.</text>
</comment>
<proteinExistence type="predicted"/>
<organism evidence="1 2">
    <name type="scientific">Thomasclavelia cocleata</name>
    <dbReference type="NCBI Taxonomy" id="69824"/>
    <lineage>
        <taxon>Bacteria</taxon>
        <taxon>Bacillati</taxon>
        <taxon>Bacillota</taxon>
        <taxon>Erysipelotrichia</taxon>
        <taxon>Erysipelotrichales</taxon>
        <taxon>Coprobacillaceae</taxon>
        <taxon>Thomasclavelia</taxon>
    </lineage>
</organism>
<dbReference type="AlphaFoldDB" id="A0A829ZBU6"/>
<accession>A0A829ZBU6</accession>
<evidence type="ECO:0000313" key="2">
    <source>
        <dbReference type="Proteomes" id="UP000490821"/>
    </source>
</evidence>
<dbReference type="EMBL" id="BLMI01000051">
    <property type="protein sequence ID" value="GFI40454.1"/>
    <property type="molecule type" value="Genomic_DNA"/>
</dbReference>
<gene>
    <name evidence="1" type="ORF">IMSAGC017_00486</name>
</gene>
<sequence length="247" mass="28560">MAYGMGVLRTPLMNQYFPYSEVSNQPSFGGTYKEGEIDNTYSYFTINNVEFMVISLEESPRLEVLEWADKITVENKGNKVIVTTYEYLNFDGNLINYEIQDHLPFIGGSTNGEEMWDLYVRKYENIAVVIAGYIGFPDLVYTKKVGDNGNVVTQILCDTQFMDSDDYNNGSSQGVGMVMILSFKKNSDEIKVNRYSIIRNQFYRAKNRYIDTMELTNKNDDKVYKTKLQALYDKCLTFNEIEYTQES</sequence>